<evidence type="ECO:0000256" key="10">
    <source>
        <dbReference type="PROSITE-ProRule" id="PRU01023"/>
    </source>
</evidence>
<dbReference type="InterPro" id="IPR049560">
    <property type="entry name" value="MeTrfase_RsmB-F_NOP2_cat"/>
</dbReference>
<evidence type="ECO:0000256" key="1">
    <source>
        <dbReference type="ARBA" id="ARBA00004123"/>
    </source>
</evidence>
<organism evidence="13 14">
    <name type="scientific">Callosobruchus maculatus</name>
    <name type="common">Southern cowpea weevil</name>
    <name type="synonym">Pulse bruchid</name>
    <dbReference type="NCBI Taxonomy" id="64391"/>
    <lineage>
        <taxon>Eukaryota</taxon>
        <taxon>Metazoa</taxon>
        <taxon>Ecdysozoa</taxon>
        <taxon>Arthropoda</taxon>
        <taxon>Hexapoda</taxon>
        <taxon>Insecta</taxon>
        <taxon>Pterygota</taxon>
        <taxon>Neoptera</taxon>
        <taxon>Endopterygota</taxon>
        <taxon>Coleoptera</taxon>
        <taxon>Polyphaga</taxon>
        <taxon>Cucujiformia</taxon>
        <taxon>Chrysomeloidea</taxon>
        <taxon>Chrysomelidae</taxon>
        <taxon>Bruchinae</taxon>
        <taxon>Bruchini</taxon>
        <taxon>Callosobruchus</taxon>
    </lineage>
</organism>
<gene>
    <name evidence="13" type="ORF">CALMAC_LOCUS6440</name>
</gene>
<keyword evidence="14" id="KW-1185">Reference proteome</keyword>
<keyword evidence="9" id="KW-0539">Nucleus</keyword>
<dbReference type="PRINTS" id="PR02011">
    <property type="entry name" value="RCMTNCL1"/>
</dbReference>
<dbReference type="SUPFAM" id="SSF53335">
    <property type="entry name" value="S-adenosyl-L-methionine-dependent methyltransferases"/>
    <property type="match status" value="1"/>
</dbReference>
<feature type="region of interest" description="Disordered" evidence="11">
    <location>
        <begin position="680"/>
        <end position="718"/>
    </location>
</feature>
<dbReference type="PROSITE" id="PS51686">
    <property type="entry name" value="SAM_MT_RSMB_NOP"/>
    <property type="match status" value="1"/>
</dbReference>
<feature type="binding site" evidence="10">
    <location>
        <position position="264"/>
    </location>
    <ligand>
        <name>S-adenosyl-L-methionine</name>
        <dbReference type="ChEBI" id="CHEBI:59789"/>
    </ligand>
</feature>
<dbReference type="Proteomes" id="UP000410492">
    <property type="component" value="Unassembled WGS sequence"/>
</dbReference>
<evidence type="ECO:0000313" key="13">
    <source>
        <dbReference type="EMBL" id="VEN43236.1"/>
    </source>
</evidence>
<dbReference type="Pfam" id="PF25378">
    <property type="entry name" value="PUA_NSUN2"/>
    <property type="match status" value="1"/>
</dbReference>
<evidence type="ECO:0000256" key="8">
    <source>
        <dbReference type="ARBA" id="ARBA00022884"/>
    </source>
</evidence>
<dbReference type="Pfam" id="PF25376">
    <property type="entry name" value="Pre-PUA_NSUN2"/>
    <property type="match status" value="1"/>
</dbReference>
<evidence type="ECO:0000256" key="6">
    <source>
        <dbReference type="ARBA" id="ARBA00022691"/>
    </source>
</evidence>
<dbReference type="GO" id="GO:0016428">
    <property type="term" value="F:tRNA (cytidine-5-)-methyltransferase activity"/>
    <property type="evidence" value="ECO:0007669"/>
    <property type="project" value="InterPro"/>
</dbReference>
<feature type="domain" description="SAM-dependent MTase RsmB/NOP-type" evidence="12">
    <location>
        <begin position="62"/>
        <end position="425"/>
    </location>
</feature>
<keyword evidence="7" id="KW-0819">tRNA processing</keyword>
<evidence type="ECO:0000256" key="11">
    <source>
        <dbReference type="SAM" id="MobiDB-lite"/>
    </source>
</evidence>
<dbReference type="Gene3D" id="3.40.50.150">
    <property type="entry name" value="Vaccinia Virus protein VP39"/>
    <property type="match status" value="1"/>
</dbReference>
<dbReference type="GO" id="GO:0000049">
    <property type="term" value="F:tRNA binding"/>
    <property type="evidence" value="ECO:0007669"/>
    <property type="project" value="UniProtKB-KW"/>
</dbReference>
<dbReference type="AlphaFoldDB" id="A0A653C617"/>
<dbReference type="PANTHER" id="PTHR22808:SF1">
    <property type="entry name" value="RNA CYTOSINE-C(5)-METHYLTRANSFERASE NSUN2-RELATED"/>
    <property type="match status" value="1"/>
</dbReference>
<feature type="binding site" evidence="10">
    <location>
        <begin position="180"/>
        <end position="186"/>
    </location>
    <ligand>
        <name>S-adenosyl-L-methionine</name>
        <dbReference type="ChEBI" id="CHEBI:59789"/>
    </ligand>
</feature>
<dbReference type="OrthoDB" id="6093671at2759"/>
<proteinExistence type="inferred from homology"/>
<keyword evidence="6 10" id="KW-0949">S-adenosyl-L-methionine</keyword>
<feature type="active site" description="Nucleophile" evidence="10">
    <location>
        <position position="317"/>
    </location>
</feature>
<comment type="similarity">
    <text evidence="10">Belongs to the class I-like SAM-binding methyltransferase superfamily. RsmB/NOP family.</text>
</comment>
<evidence type="ECO:0000256" key="3">
    <source>
        <dbReference type="ARBA" id="ARBA00022555"/>
    </source>
</evidence>
<feature type="compositionally biased region" description="Basic and acidic residues" evidence="11">
    <location>
        <begin position="694"/>
        <end position="708"/>
    </location>
</feature>
<evidence type="ECO:0000256" key="7">
    <source>
        <dbReference type="ARBA" id="ARBA00022694"/>
    </source>
</evidence>
<feature type="region of interest" description="Disordered" evidence="11">
    <location>
        <begin position="433"/>
        <end position="464"/>
    </location>
</feature>
<dbReference type="InterPro" id="IPR057285">
    <property type="entry name" value="Pre-PUA_NSUN2"/>
</dbReference>
<dbReference type="EMBL" id="CAACVG010007014">
    <property type="protein sequence ID" value="VEN43236.1"/>
    <property type="molecule type" value="Genomic_DNA"/>
</dbReference>
<feature type="compositionally biased region" description="Basic and acidic residues" evidence="11">
    <location>
        <begin position="446"/>
        <end position="457"/>
    </location>
</feature>
<evidence type="ECO:0000256" key="4">
    <source>
        <dbReference type="ARBA" id="ARBA00022603"/>
    </source>
</evidence>
<dbReference type="GO" id="GO:0005737">
    <property type="term" value="C:cytoplasm"/>
    <property type="evidence" value="ECO:0007669"/>
    <property type="project" value="TreeGrafter"/>
</dbReference>
<keyword evidence="3" id="KW-0820">tRNA-binding</keyword>
<feature type="binding site" evidence="10">
    <location>
        <position position="237"/>
    </location>
    <ligand>
        <name>S-adenosyl-L-methionine</name>
        <dbReference type="ChEBI" id="CHEBI:59789"/>
    </ligand>
</feature>
<name>A0A653C617_CALMS</name>
<dbReference type="GO" id="GO:0005634">
    <property type="term" value="C:nucleus"/>
    <property type="evidence" value="ECO:0007669"/>
    <property type="project" value="UniProtKB-SubCell"/>
</dbReference>
<dbReference type="GO" id="GO:0030488">
    <property type="term" value="P:tRNA methylation"/>
    <property type="evidence" value="ECO:0007669"/>
    <property type="project" value="TreeGrafter"/>
</dbReference>
<evidence type="ECO:0000313" key="14">
    <source>
        <dbReference type="Proteomes" id="UP000410492"/>
    </source>
</evidence>
<dbReference type="InterPro" id="IPR029063">
    <property type="entry name" value="SAM-dependent_MTases_sf"/>
</dbReference>
<dbReference type="InterPro" id="IPR057286">
    <property type="entry name" value="PUA_NSUN2"/>
</dbReference>
<evidence type="ECO:0000256" key="9">
    <source>
        <dbReference type="ARBA" id="ARBA00023242"/>
    </source>
</evidence>
<dbReference type="PANTHER" id="PTHR22808">
    <property type="entry name" value="NCL1 YEAST -RELATED NOL1/NOP2/FMU SUN DOMAIN-CONTAINING"/>
    <property type="match status" value="1"/>
</dbReference>
<sequence>MGRRNAGFRKNASFHGKANPNRQNGQNEKTRKPYNDIIRENEKFVKYYEKQGVCKPEEFNSFIASHKTDLPATFRITGSKTVAKKMLEIVQDQLITSCVKQTDDSGNPPNIFPLPWYPNKLAWQMELTRKDIRRNEAYYKLHNFLISETENGTISRQEAVSMIPPLLLDVQPHHKILDMCAAPGSKTAQLLEMLHANDDPIPSGYVVANDVDNKRCYMLVHQAKRLNSPCVAIINHDSAVLPNLYSTLSDGSTEQVKFDRVLCDVPCAGDGTMRKNPDIWMKWTPANGLNQHGIQTRILKRGIELLEVGGKVVYSTCSINPIENEAVIHRVLAEFDGAVELVDATSSLPGLKFSPGMESWLVASRNLEFYNTFEEVDEKWKTTIRPQMFPPKAEDREKYHLNRCIRILPHQQNTGAFFVAVLRKIKELNTKDDSKQATEMECDANDQSKKRENEDNLPHNQRKKRRKEIYREDPFVFFKEEEVVWKDIQSFYKISDSFDSKCLLTRCLVGKKKNIYLTSDAVRNLVVTNQSTIKFINTGVKAFVRCDNKNMKCAFRIANDGLDSIFPYIGDDRKVYIPKDDLITLLLNDNPQKSPPIITLSEVVQKQVKDLSLGSCVLIYREDSKDDKTPLVIHISGWRGATSLRCYMDKHSTVHLLRLLGGDISKYDINKFQRAKDDECENDEHCEETDEKEETEKDDEKCENDAKSGAENLVKQSS</sequence>
<feature type="region of interest" description="Disordered" evidence="11">
    <location>
        <begin position="1"/>
        <end position="33"/>
    </location>
</feature>
<feature type="compositionally biased region" description="Acidic residues" evidence="11">
    <location>
        <begin position="680"/>
        <end position="693"/>
    </location>
</feature>
<evidence type="ECO:0000256" key="5">
    <source>
        <dbReference type="ARBA" id="ARBA00022679"/>
    </source>
</evidence>
<dbReference type="InterPro" id="IPR023267">
    <property type="entry name" value="RCMT"/>
</dbReference>
<dbReference type="EC" id="2.1.1.203" evidence="2"/>
<comment type="subcellular location">
    <subcellularLocation>
        <location evidence="1">Nucleus</location>
    </subcellularLocation>
</comment>
<keyword evidence="8 10" id="KW-0694">RNA-binding</keyword>
<dbReference type="InterPro" id="IPR023270">
    <property type="entry name" value="RCMT_NCL1"/>
</dbReference>
<accession>A0A653C617</accession>
<keyword evidence="4 10" id="KW-0489">Methyltransferase</keyword>
<reference evidence="13 14" key="1">
    <citation type="submission" date="2019-01" db="EMBL/GenBank/DDBJ databases">
        <authorList>
            <person name="Sayadi A."/>
        </authorList>
    </citation>
    <scope>NUCLEOTIDE SEQUENCE [LARGE SCALE GENOMIC DNA]</scope>
</reference>
<dbReference type="Pfam" id="PF01189">
    <property type="entry name" value="Methyltr_RsmB-F"/>
    <property type="match status" value="1"/>
</dbReference>
<dbReference type="InterPro" id="IPR001678">
    <property type="entry name" value="MeTrfase_RsmB-F_NOP2_dom"/>
</dbReference>
<protein>
    <recommendedName>
        <fullName evidence="2">tRNA (cytosine(34)-C(5))-methyltransferase</fullName>
        <ecNumber evidence="2">2.1.1.203</ecNumber>
    </recommendedName>
</protein>
<keyword evidence="5 10" id="KW-0808">Transferase</keyword>
<feature type="binding site" evidence="10">
    <location>
        <position position="210"/>
    </location>
    <ligand>
        <name>S-adenosyl-L-methionine</name>
        <dbReference type="ChEBI" id="CHEBI:59789"/>
    </ligand>
</feature>
<evidence type="ECO:0000259" key="12">
    <source>
        <dbReference type="PROSITE" id="PS51686"/>
    </source>
</evidence>
<evidence type="ECO:0000256" key="2">
    <source>
        <dbReference type="ARBA" id="ARBA00012629"/>
    </source>
</evidence>
<dbReference type="PRINTS" id="PR02008">
    <property type="entry name" value="RCMTFAMILY"/>
</dbReference>